<comment type="caution">
    <text evidence="3">The sequence shown here is derived from an EMBL/GenBank/DDBJ whole genome shotgun (WGS) entry which is preliminary data.</text>
</comment>
<evidence type="ECO:0000259" key="2">
    <source>
        <dbReference type="Pfam" id="PF01478"/>
    </source>
</evidence>
<dbReference type="AlphaFoldDB" id="A0A2G3PPR1"/>
<feature type="transmembrane region" description="Helical" evidence="1">
    <location>
        <begin position="6"/>
        <end position="25"/>
    </location>
</feature>
<feature type="transmembrane region" description="Helical" evidence="1">
    <location>
        <begin position="57"/>
        <end position="75"/>
    </location>
</feature>
<sequence length="137" mass="13788">MAPSIVVAVQMFMPVLAIWFVALSVSDIRARLLPNALTVPAALASLVAVAMHPAATPGLVVALGIYLVAFSLHACGGGDVKLAITVGALAGSVPAVLAVIVLAHILTMVPAVVTGDRRPQPHGPALCAATALVCGIW</sequence>
<dbReference type="Pfam" id="PF01478">
    <property type="entry name" value="Peptidase_A24"/>
    <property type="match status" value="1"/>
</dbReference>
<dbReference type="GO" id="GO:0004190">
    <property type="term" value="F:aspartic-type endopeptidase activity"/>
    <property type="evidence" value="ECO:0007669"/>
    <property type="project" value="InterPro"/>
</dbReference>
<organism evidence="3 4">
    <name type="scientific">Williamsia marianensis</name>
    <dbReference type="NCBI Taxonomy" id="85044"/>
    <lineage>
        <taxon>Bacteria</taxon>
        <taxon>Bacillati</taxon>
        <taxon>Actinomycetota</taxon>
        <taxon>Actinomycetes</taxon>
        <taxon>Mycobacteriales</taxon>
        <taxon>Nocardiaceae</taxon>
        <taxon>Williamsia</taxon>
    </lineage>
</organism>
<dbReference type="RefSeq" id="WP_099382402.1">
    <property type="nucleotide sequence ID" value="NZ_PEBD01000005.1"/>
</dbReference>
<dbReference type="EMBL" id="PEBD01000005">
    <property type="protein sequence ID" value="PHV67740.1"/>
    <property type="molecule type" value="Genomic_DNA"/>
</dbReference>
<evidence type="ECO:0000313" key="3">
    <source>
        <dbReference type="EMBL" id="PHV67740.1"/>
    </source>
</evidence>
<evidence type="ECO:0000313" key="4">
    <source>
        <dbReference type="Proteomes" id="UP000225108"/>
    </source>
</evidence>
<dbReference type="Proteomes" id="UP000225108">
    <property type="component" value="Unassembled WGS sequence"/>
</dbReference>
<protein>
    <submittedName>
        <fullName evidence="3">Prepilin peptidase</fullName>
    </submittedName>
</protein>
<gene>
    <name evidence="3" type="ORF">CSW57_08805</name>
</gene>
<dbReference type="Gene3D" id="1.20.120.1220">
    <property type="match status" value="1"/>
</dbReference>
<reference evidence="3 4" key="1">
    <citation type="submission" date="2017-10" db="EMBL/GenBank/DDBJ databases">
        <title>The draft genome sequence of Williamsia sp. BULT 1.1 isolated from the semi-arid grassland soils from South Africa.</title>
        <authorList>
            <person name="Kabwe M.H."/>
            <person name="Govender N."/>
            <person name="Mutseka Lunga P."/>
            <person name="Vikram S."/>
            <person name="Makhalanyane T.P."/>
        </authorList>
    </citation>
    <scope>NUCLEOTIDE SEQUENCE [LARGE SCALE GENOMIC DNA]</scope>
    <source>
        <strain evidence="3 4">BULT 1.1</strain>
    </source>
</reference>
<name>A0A2G3PPR1_WILMA</name>
<keyword evidence="1" id="KW-0812">Transmembrane</keyword>
<feature type="transmembrane region" description="Helical" evidence="1">
    <location>
        <begin position="32"/>
        <end position="51"/>
    </location>
</feature>
<keyword evidence="1" id="KW-0472">Membrane</keyword>
<keyword evidence="1" id="KW-1133">Transmembrane helix</keyword>
<proteinExistence type="predicted"/>
<accession>A0A2G3PPR1</accession>
<dbReference type="InterPro" id="IPR000045">
    <property type="entry name" value="Prepilin_IV_endopep_pep"/>
</dbReference>
<evidence type="ECO:0000256" key="1">
    <source>
        <dbReference type="SAM" id="Phobius"/>
    </source>
</evidence>
<feature type="domain" description="Prepilin type IV endopeptidase peptidase" evidence="2">
    <location>
        <begin position="15"/>
        <end position="109"/>
    </location>
</feature>
<dbReference type="GO" id="GO:0016020">
    <property type="term" value="C:membrane"/>
    <property type="evidence" value="ECO:0007669"/>
    <property type="project" value="InterPro"/>
</dbReference>
<feature type="transmembrane region" description="Helical" evidence="1">
    <location>
        <begin position="82"/>
        <end position="106"/>
    </location>
</feature>